<dbReference type="GO" id="GO:0045944">
    <property type="term" value="P:positive regulation of transcription by RNA polymerase II"/>
    <property type="evidence" value="ECO:0007669"/>
    <property type="project" value="UniProtKB-ARBA"/>
</dbReference>
<feature type="compositionally biased region" description="Basic and acidic residues" evidence="6">
    <location>
        <begin position="26"/>
        <end position="38"/>
    </location>
</feature>
<dbReference type="GO" id="GO:0000978">
    <property type="term" value="F:RNA polymerase II cis-regulatory region sequence-specific DNA binding"/>
    <property type="evidence" value="ECO:0007669"/>
    <property type="project" value="TreeGrafter"/>
</dbReference>
<dbReference type="InterPro" id="IPR013087">
    <property type="entry name" value="Znf_C2H2_type"/>
</dbReference>
<feature type="region of interest" description="Disordered" evidence="6">
    <location>
        <begin position="26"/>
        <end position="69"/>
    </location>
</feature>
<keyword evidence="4" id="KW-0862">Zinc</keyword>
<evidence type="ECO:0000256" key="5">
    <source>
        <dbReference type="PROSITE-ProRule" id="PRU00042"/>
    </source>
</evidence>
<keyword evidence="9" id="KW-1185">Reference proteome</keyword>
<feature type="compositionally biased region" description="Basic and acidic residues" evidence="6">
    <location>
        <begin position="693"/>
        <end position="703"/>
    </location>
</feature>
<gene>
    <name evidence="8" type="ORF">EWB00_003931</name>
</gene>
<evidence type="ECO:0000256" key="2">
    <source>
        <dbReference type="ARBA" id="ARBA00022737"/>
    </source>
</evidence>
<dbReference type="InterPro" id="IPR036236">
    <property type="entry name" value="Znf_C2H2_sf"/>
</dbReference>
<evidence type="ECO:0000256" key="3">
    <source>
        <dbReference type="ARBA" id="ARBA00022771"/>
    </source>
</evidence>
<feature type="domain" description="C2H2-type" evidence="7">
    <location>
        <begin position="760"/>
        <end position="787"/>
    </location>
</feature>
<dbReference type="AlphaFoldDB" id="A0A4Z2DWC1"/>
<protein>
    <submittedName>
        <fullName evidence="8">Zinc finger protein</fullName>
    </submittedName>
</protein>
<dbReference type="Gene3D" id="3.30.160.60">
    <property type="entry name" value="Classic Zinc Finger"/>
    <property type="match status" value="2"/>
</dbReference>
<feature type="domain" description="C2H2-type" evidence="7">
    <location>
        <begin position="734"/>
        <end position="762"/>
    </location>
</feature>
<dbReference type="OrthoDB" id="10066279at2759"/>
<organism evidence="8 9">
    <name type="scientific">Schistosoma japonicum</name>
    <name type="common">Blood fluke</name>
    <dbReference type="NCBI Taxonomy" id="6182"/>
    <lineage>
        <taxon>Eukaryota</taxon>
        <taxon>Metazoa</taxon>
        <taxon>Spiralia</taxon>
        <taxon>Lophotrochozoa</taxon>
        <taxon>Platyhelminthes</taxon>
        <taxon>Trematoda</taxon>
        <taxon>Digenea</taxon>
        <taxon>Strigeidida</taxon>
        <taxon>Schistosomatoidea</taxon>
        <taxon>Schistosomatidae</taxon>
        <taxon>Schistosoma</taxon>
    </lineage>
</organism>
<feature type="region of interest" description="Disordered" evidence="6">
    <location>
        <begin position="664"/>
        <end position="718"/>
    </location>
</feature>
<dbReference type="SMART" id="SM00355">
    <property type="entry name" value="ZnF_C2H2"/>
    <property type="match status" value="3"/>
</dbReference>
<reference evidence="8 9" key="1">
    <citation type="submission" date="2019-03" db="EMBL/GenBank/DDBJ databases">
        <title>An improved genome assembly of the fluke Schistosoma japonicum.</title>
        <authorList>
            <person name="Hu W."/>
            <person name="Luo F."/>
            <person name="Yin M."/>
            <person name="Mo X."/>
            <person name="Sun C."/>
            <person name="Wu Q."/>
            <person name="Zhu B."/>
            <person name="Xiang M."/>
            <person name="Wang J."/>
            <person name="Wang Y."/>
            <person name="Zhang T."/>
            <person name="Xu B."/>
            <person name="Zheng H."/>
            <person name="Feng Z."/>
        </authorList>
    </citation>
    <scope>NUCLEOTIDE SEQUENCE [LARGE SCALE GENOMIC DNA]</scope>
    <source>
        <strain evidence="8">HuSjv2</strain>
        <tissue evidence="8">Worms</tissue>
    </source>
</reference>
<name>A0A4Z2DWC1_SCHJA</name>
<feature type="domain" description="C2H2-type" evidence="7">
    <location>
        <begin position="788"/>
        <end position="816"/>
    </location>
</feature>
<keyword evidence="3 5" id="KW-0863">Zinc-finger</keyword>
<sequence>MLMNLNNFIGTIMPKTSTPTKELTRTDYIDDSSDHGINKSDLLNSHRNSMSPDVSPKRHTINNNSNKRSFLKDNVETETFVENKSNDECDNKTINSPMKYTNAEGLQGYTLVNNRDNLEKNGLKMRLLTTLADMIPHDESLSLRLLMSYTIDDQESECVVIDETLCRGGKHNETIHRNRNLPHQSPKETEMYEVLQDDVKHKSSNISVESSTSTQQNNMYEADALDLSLHNEISDSMVSHVDPLGTTSTKQGDKSHETVNSALNDTKTSTVNTCCIPLRLLSPNQGQFSLNATKALEAVMETTSITNPTNQIPLLDTSILALLPLLQQQQQYQQLQQSQSCANNLTYQDVLNPSSLSLLSAAIPNAATTINTIKSNPVTFNYAGTSTNANLLFNQLYPAKLQQDIQQTNNLLTTHLSNILPKQIETTRGVAASTSNTITSSLINNIVNSQSLLNTASVIGFPLLNPFSLNTTSSNSITNNQNNIDQFNAFLSSTALLGTTSASTFSQALLTQPSSALSISPSTITPINLGSTNTTTTLVNLKDNQTGLIETVGIMQGMKNISQPIASLINQLTINASSTNNNTISFKPLSTLSQLFNSTLPATVSTHGTNNNNFTTTANSNKTNNLTIPTIINASNSNNHISLINGINNDNELTKMEKYHIKLSSSSSKSSYRSSPVHSSHGQSVGKLSKLNSTKDHKNEHIKSSIQQNQQSNSTTATNSNFLFGRRLVLSRRFICNQCRRNFSSLAELNRHTIETHNSFRCTICSAHFTQRSNLQRHSLKHVGFKPFTCNLCKKEYYRKDHLVRHIEVTHPTHDPKMNITVHLTSSECLDYLDRLQAGKQSQSPLSHSSQLDNKDVTRTLNSDITTFTTCSNVTTTISMGSSITNCSPSDTYNKNMIYKDDLDLMNEESMRIEEAKIETPDTEMSGNDNGIQKNNYHRKHNNLSILTLYCCLPSVGMCELRCFVRTFPID</sequence>
<proteinExistence type="predicted"/>
<dbReference type="PANTHER" id="PTHR19818">
    <property type="entry name" value="ZINC FINGER PROTEIN ZIC AND GLI"/>
    <property type="match status" value="1"/>
</dbReference>
<dbReference type="InterPro" id="IPR050329">
    <property type="entry name" value="GLI_C2H2-zinc-finger"/>
</dbReference>
<comment type="caution">
    <text evidence="8">The sequence shown here is derived from an EMBL/GenBank/DDBJ whole genome shotgun (WGS) entry which is preliminary data.</text>
</comment>
<dbReference type="Proteomes" id="UP000311919">
    <property type="component" value="Unassembled WGS sequence"/>
</dbReference>
<evidence type="ECO:0000256" key="4">
    <source>
        <dbReference type="ARBA" id="ARBA00022833"/>
    </source>
</evidence>
<keyword evidence="1" id="KW-0479">Metal-binding</keyword>
<evidence type="ECO:0000313" key="9">
    <source>
        <dbReference type="Proteomes" id="UP000311919"/>
    </source>
</evidence>
<dbReference type="SUPFAM" id="SSF57667">
    <property type="entry name" value="beta-beta-alpha zinc fingers"/>
    <property type="match status" value="1"/>
</dbReference>
<dbReference type="PROSITE" id="PS50157">
    <property type="entry name" value="ZINC_FINGER_C2H2_2"/>
    <property type="match status" value="3"/>
</dbReference>
<evidence type="ECO:0000259" key="7">
    <source>
        <dbReference type="PROSITE" id="PS50157"/>
    </source>
</evidence>
<feature type="compositionally biased region" description="Polar residues" evidence="6">
    <location>
        <begin position="41"/>
        <end position="52"/>
    </location>
</feature>
<evidence type="ECO:0000256" key="6">
    <source>
        <dbReference type="SAM" id="MobiDB-lite"/>
    </source>
</evidence>
<evidence type="ECO:0000313" key="8">
    <source>
        <dbReference type="EMBL" id="TNN20510.1"/>
    </source>
</evidence>
<evidence type="ECO:0000256" key="1">
    <source>
        <dbReference type="ARBA" id="ARBA00022723"/>
    </source>
</evidence>
<dbReference type="PANTHER" id="PTHR19818:SF139">
    <property type="entry name" value="PAIR-RULE PROTEIN ODD-PAIRED"/>
    <property type="match status" value="1"/>
</dbReference>
<dbReference type="GO" id="GO:0005634">
    <property type="term" value="C:nucleus"/>
    <property type="evidence" value="ECO:0007669"/>
    <property type="project" value="UniProtKB-ARBA"/>
</dbReference>
<dbReference type="EMBL" id="SKCS01000025">
    <property type="protein sequence ID" value="TNN20510.1"/>
    <property type="molecule type" value="Genomic_DNA"/>
</dbReference>
<dbReference type="STRING" id="6182.A0A4Z2DWC1"/>
<dbReference type="GO" id="GO:0000981">
    <property type="term" value="F:DNA-binding transcription factor activity, RNA polymerase II-specific"/>
    <property type="evidence" value="ECO:0007669"/>
    <property type="project" value="TreeGrafter"/>
</dbReference>
<feature type="compositionally biased region" description="Low complexity" evidence="6">
    <location>
        <begin position="664"/>
        <end position="680"/>
    </location>
</feature>
<dbReference type="Pfam" id="PF00096">
    <property type="entry name" value="zf-C2H2"/>
    <property type="match status" value="2"/>
</dbReference>
<feature type="compositionally biased region" description="Low complexity" evidence="6">
    <location>
        <begin position="704"/>
        <end position="718"/>
    </location>
</feature>
<dbReference type="GO" id="GO:0008270">
    <property type="term" value="F:zinc ion binding"/>
    <property type="evidence" value="ECO:0007669"/>
    <property type="project" value="UniProtKB-KW"/>
</dbReference>
<dbReference type="PROSITE" id="PS00028">
    <property type="entry name" value="ZINC_FINGER_C2H2_1"/>
    <property type="match status" value="3"/>
</dbReference>
<accession>A0A4Z2DWC1</accession>
<keyword evidence="2" id="KW-0677">Repeat</keyword>